<dbReference type="InterPro" id="IPR001810">
    <property type="entry name" value="F-box_dom"/>
</dbReference>
<evidence type="ECO:0000313" key="5">
    <source>
        <dbReference type="Proteomes" id="UP000326759"/>
    </source>
</evidence>
<keyword evidence="1" id="KW-0853">WD repeat</keyword>
<gene>
    <name evidence="4" type="primary">Fbxw5</name>
    <name evidence="4" type="ORF">Anas_00296</name>
</gene>
<dbReference type="PROSITE" id="PS50082">
    <property type="entry name" value="WD_REPEATS_2"/>
    <property type="match status" value="2"/>
</dbReference>
<keyword evidence="5" id="KW-1185">Reference proteome</keyword>
<dbReference type="PANTHER" id="PTHR20995">
    <property type="entry name" value="F-BOX/WD REPEAT-CONTAINING PROTEIN 5"/>
    <property type="match status" value="1"/>
</dbReference>
<dbReference type="EMBL" id="SEYY01001196">
    <property type="protein sequence ID" value="KAB7505563.1"/>
    <property type="molecule type" value="Genomic_DNA"/>
</dbReference>
<evidence type="ECO:0000313" key="4">
    <source>
        <dbReference type="EMBL" id="KAB7505563.1"/>
    </source>
</evidence>
<accession>A0A5N5TFZ7</accession>
<evidence type="ECO:0000256" key="2">
    <source>
        <dbReference type="SAM" id="Phobius"/>
    </source>
</evidence>
<dbReference type="GO" id="GO:0019005">
    <property type="term" value="C:SCF ubiquitin ligase complex"/>
    <property type="evidence" value="ECO:0007669"/>
    <property type="project" value="InterPro"/>
</dbReference>
<dbReference type="SMART" id="SM00320">
    <property type="entry name" value="WD40"/>
    <property type="match status" value="3"/>
</dbReference>
<dbReference type="InterPro" id="IPR015943">
    <property type="entry name" value="WD40/YVTN_repeat-like_dom_sf"/>
</dbReference>
<dbReference type="Pfam" id="PF12937">
    <property type="entry name" value="F-box-like"/>
    <property type="match status" value="1"/>
</dbReference>
<name>A0A5N5TFZ7_9CRUS</name>
<feature type="transmembrane region" description="Helical" evidence="2">
    <location>
        <begin position="20"/>
        <end position="41"/>
    </location>
</feature>
<dbReference type="SUPFAM" id="SSF81383">
    <property type="entry name" value="F-box domain"/>
    <property type="match status" value="1"/>
</dbReference>
<comment type="caution">
    <text evidence="4">The sequence shown here is derived from an EMBL/GenBank/DDBJ whole genome shotgun (WGS) entry which is preliminary data.</text>
</comment>
<dbReference type="PROSITE" id="PS50181">
    <property type="entry name" value="FBOX"/>
    <property type="match status" value="1"/>
</dbReference>
<sequence length="560" mass="65083">MMNSNVNWVTLPDSILLKIFSYLNVAHISVISLVCSSWYRVAQDEFLWKRFFLEDFQISKKKKLAPGKTSWIAEYRRLIEEIPLVECECLEEHYHQVLHVSFSHNGEMFATTSKDGFVVVWASSYPAEMLFYKDMKLYSWKYTQFSQFNSTDDLLLVSGVHFGSSSTSGEIAVFNLEDNFKLQCRVLNKPYDIFGTWFNDEYLLSGELKWLGQMVSANIIWLNKANQGLESEHEAILSRMYQFYNINASSIRTLLAHGNPPSLPIFQSSDKNCPSTFGVSSKDEEETSIDPCVKCYQTSPEKLLIFTTGSKTYSPHQIGIKRVKNFKIPTIIDVGPCLKERIEQRDMERELRNQGLLQRPDWLNYESVKDKFDIIDHVFDLHGHIIGMNLSPDHRFLYVNSRPWPQNYTIENPLHPPIIAQEIDIHVIDLVDMKEVGSLLRSHRAYTPNAECFFIFLDVSQDYVASGAEDKHGYLWERNYETCVARLRHTDVVNSVAFNPVDPETLVSVSDDHRIKIWRSRRRTRELGIKIEKEKLGQELRLKRSRVEDEVMNWKSSGRK</sequence>
<proteinExistence type="predicted"/>
<keyword evidence="2" id="KW-0472">Membrane</keyword>
<feature type="repeat" description="WD" evidence="1">
    <location>
        <begin position="486"/>
        <end position="518"/>
    </location>
</feature>
<dbReference type="InterPro" id="IPR036047">
    <property type="entry name" value="F-box-like_dom_sf"/>
</dbReference>
<dbReference type="GO" id="GO:0016567">
    <property type="term" value="P:protein ubiquitination"/>
    <property type="evidence" value="ECO:0007669"/>
    <property type="project" value="InterPro"/>
</dbReference>
<keyword evidence="2" id="KW-1133">Transmembrane helix</keyword>
<evidence type="ECO:0000256" key="1">
    <source>
        <dbReference type="PROSITE-ProRule" id="PRU00221"/>
    </source>
</evidence>
<protein>
    <submittedName>
        <fullName evidence="4">F-box/WD repeat-containing protein 5</fullName>
    </submittedName>
</protein>
<dbReference type="PANTHER" id="PTHR20995:SF17">
    <property type="entry name" value="F-BOX_WD REPEAT-CONTAINING PROTEIN 5"/>
    <property type="match status" value="1"/>
</dbReference>
<dbReference type="GO" id="GO:0080008">
    <property type="term" value="C:Cul4-RING E3 ubiquitin ligase complex"/>
    <property type="evidence" value="ECO:0007669"/>
    <property type="project" value="InterPro"/>
</dbReference>
<dbReference type="OrthoDB" id="192402at2759"/>
<dbReference type="InterPro" id="IPR001680">
    <property type="entry name" value="WD40_rpt"/>
</dbReference>
<dbReference type="AlphaFoldDB" id="A0A5N5TFZ7"/>
<dbReference type="PROSITE" id="PS50294">
    <property type="entry name" value="WD_REPEATS_REGION"/>
    <property type="match status" value="2"/>
</dbReference>
<feature type="repeat" description="WD" evidence="1">
    <location>
        <begin position="90"/>
        <end position="121"/>
    </location>
</feature>
<keyword evidence="2" id="KW-0812">Transmembrane</keyword>
<organism evidence="4 5">
    <name type="scientific">Armadillidium nasatum</name>
    <dbReference type="NCBI Taxonomy" id="96803"/>
    <lineage>
        <taxon>Eukaryota</taxon>
        <taxon>Metazoa</taxon>
        <taxon>Ecdysozoa</taxon>
        <taxon>Arthropoda</taxon>
        <taxon>Crustacea</taxon>
        <taxon>Multicrustacea</taxon>
        <taxon>Malacostraca</taxon>
        <taxon>Eumalacostraca</taxon>
        <taxon>Peracarida</taxon>
        <taxon>Isopoda</taxon>
        <taxon>Oniscidea</taxon>
        <taxon>Crinocheta</taxon>
        <taxon>Armadillidiidae</taxon>
        <taxon>Armadillidium</taxon>
    </lineage>
</organism>
<dbReference type="InterPro" id="IPR042508">
    <property type="entry name" value="FBXW5"/>
</dbReference>
<reference evidence="4 5" key="1">
    <citation type="journal article" date="2019" name="PLoS Biol.">
        <title>Sex chromosomes control vertical transmission of feminizing Wolbachia symbionts in an isopod.</title>
        <authorList>
            <person name="Becking T."/>
            <person name="Chebbi M.A."/>
            <person name="Giraud I."/>
            <person name="Moumen B."/>
            <person name="Laverre T."/>
            <person name="Caubet Y."/>
            <person name="Peccoud J."/>
            <person name="Gilbert C."/>
            <person name="Cordaux R."/>
        </authorList>
    </citation>
    <scope>NUCLEOTIDE SEQUENCE [LARGE SCALE GENOMIC DNA]</scope>
    <source>
        <strain evidence="4">ANa2</strain>
        <tissue evidence="4">Whole body excluding digestive tract and cuticle</tissue>
    </source>
</reference>
<dbReference type="Proteomes" id="UP000326759">
    <property type="component" value="Unassembled WGS sequence"/>
</dbReference>
<evidence type="ECO:0000259" key="3">
    <source>
        <dbReference type="PROSITE" id="PS50181"/>
    </source>
</evidence>
<dbReference type="SUPFAM" id="SSF50978">
    <property type="entry name" value="WD40 repeat-like"/>
    <property type="match status" value="1"/>
</dbReference>
<feature type="domain" description="F-box" evidence="3">
    <location>
        <begin position="5"/>
        <end position="51"/>
    </location>
</feature>
<dbReference type="Gene3D" id="1.20.1280.50">
    <property type="match status" value="1"/>
</dbReference>
<dbReference type="InterPro" id="IPR036322">
    <property type="entry name" value="WD40_repeat_dom_sf"/>
</dbReference>
<dbReference type="Gene3D" id="2.130.10.10">
    <property type="entry name" value="YVTN repeat-like/Quinoprotein amine dehydrogenase"/>
    <property type="match status" value="2"/>
</dbReference>
<dbReference type="SMART" id="SM00256">
    <property type="entry name" value="FBOX"/>
    <property type="match status" value="1"/>
</dbReference>
<dbReference type="Pfam" id="PF00400">
    <property type="entry name" value="WD40"/>
    <property type="match status" value="2"/>
</dbReference>